<protein>
    <submittedName>
        <fullName evidence="3">Uncharacterized protein</fullName>
    </submittedName>
</protein>
<name>A0A166GRL8_9AGAM</name>
<keyword evidence="4" id="KW-1185">Reference proteome</keyword>
<keyword evidence="2" id="KW-1133">Transmembrane helix</keyword>
<keyword evidence="2" id="KW-0812">Transmembrane</keyword>
<dbReference type="OrthoDB" id="5570013at2759"/>
<evidence type="ECO:0000256" key="1">
    <source>
        <dbReference type="SAM" id="MobiDB-lite"/>
    </source>
</evidence>
<sequence length="531" mass="58604">MTTLDEASSPVLPGSSDNQPGGIRSATLPESADLPQSRPTSVNESEGRPLLTPEADETQRDREAKEVDRRARARFWHALPLAILAVLYIFSELSSFAAWSRKYDVHQVPAWADWGDWDKWYPDSPRCETDWMDEHDLPIAPRCGWCGAEMPPWDSYQAATSKTSFFLPLSSPDLFIDGRGYARGKVHVELADDIQDVVVIVEALYSSRTRWVRDAVKVCPVKRGSGGEGIVIYDCYQTPGPRIQWNGRYSQELGIDYAVTVRFPSVRAKQSSRSIYIPSFEIATPRFQQTIASLEDDLLFGNLRLVTWGINELGMNITGLNVVSGSLDIVGGLGVYGKLYTNDSFNVTASVLKIELEMFIDNQGLSDKPSSLSIVNSGHIAASISLLNSSDSLASGLAVRNGSYNLTFQTRWSYIDVTIPTMPASSTLFLSATTTNAPINVTLPPAYEGTFHALTNGPFNVDIIEKESADPEGKGRSREAYWNVSRWGSEVEGDVKWVKHLEPARDMSIAHRNGWGDVELLTSNAPIGLTL</sequence>
<feature type="transmembrane region" description="Helical" evidence="2">
    <location>
        <begin position="75"/>
        <end position="99"/>
    </location>
</feature>
<evidence type="ECO:0000313" key="3">
    <source>
        <dbReference type="EMBL" id="KZT41941.1"/>
    </source>
</evidence>
<dbReference type="STRING" id="1314776.A0A166GRL8"/>
<dbReference type="Proteomes" id="UP000076798">
    <property type="component" value="Unassembled WGS sequence"/>
</dbReference>
<evidence type="ECO:0000313" key="4">
    <source>
        <dbReference type="Proteomes" id="UP000076798"/>
    </source>
</evidence>
<dbReference type="EMBL" id="KV428017">
    <property type="protein sequence ID" value="KZT41941.1"/>
    <property type="molecule type" value="Genomic_DNA"/>
</dbReference>
<evidence type="ECO:0000256" key="2">
    <source>
        <dbReference type="SAM" id="Phobius"/>
    </source>
</evidence>
<reference evidence="3 4" key="1">
    <citation type="journal article" date="2016" name="Mol. Biol. Evol.">
        <title>Comparative Genomics of Early-Diverging Mushroom-Forming Fungi Provides Insights into the Origins of Lignocellulose Decay Capabilities.</title>
        <authorList>
            <person name="Nagy L.G."/>
            <person name="Riley R."/>
            <person name="Tritt A."/>
            <person name="Adam C."/>
            <person name="Daum C."/>
            <person name="Floudas D."/>
            <person name="Sun H."/>
            <person name="Yadav J.S."/>
            <person name="Pangilinan J."/>
            <person name="Larsson K.H."/>
            <person name="Matsuura K."/>
            <person name="Barry K."/>
            <person name="Labutti K."/>
            <person name="Kuo R."/>
            <person name="Ohm R.A."/>
            <person name="Bhattacharya S.S."/>
            <person name="Shirouzu T."/>
            <person name="Yoshinaga Y."/>
            <person name="Martin F.M."/>
            <person name="Grigoriev I.V."/>
            <person name="Hibbett D.S."/>
        </authorList>
    </citation>
    <scope>NUCLEOTIDE SEQUENCE [LARGE SCALE GENOMIC DNA]</scope>
    <source>
        <strain evidence="3 4">HHB10207 ss-3</strain>
    </source>
</reference>
<gene>
    <name evidence="3" type="ORF">SISSUDRAFT_1042194</name>
</gene>
<keyword evidence="2" id="KW-0472">Membrane</keyword>
<accession>A0A166GRL8</accession>
<organism evidence="3 4">
    <name type="scientific">Sistotremastrum suecicum HHB10207 ss-3</name>
    <dbReference type="NCBI Taxonomy" id="1314776"/>
    <lineage>
        <taxon>Eukaryota</taxon>
        <taxon>Fungi</taxon>
        <taxon>Dikarya</taxon>
        <taxon>Basidiomycota</taxon>
        <taxon>Agaricomycotina</taxon>
        <taxon>Agaricomycetes</taxon>
        <taxon>Sistotremastrales</taxon>
        <taxon>Sistotremastraceae</taxon>
        <taxon>Sistotremastrum</taxon>
    </lineage>
</organism>
<feature type="region of interest" description="Disordered" evidence="1">
    <location>
        <begin position="1"/>
        <end position="65"/>
    </location>
</feature>
<proteinExistence type="predicted"/>
<dbReference type="AlphaFoldDB" id="A0A166GRL8"/>